<accession>A0A100VZL4</accession>
<organism evidence="2 3">
    <name type="scientific">Mycolicibacterium brisbanense</name>
    <dbReference type="NCBI Taxonomy" id="146020"/>
    <lineage>
        <taxon>Bacteria</taxon>
        <taxon>Bacillati</taxon>
        <taxon>Actinomycetota</taxon>
        <taxon>Actinomycetes</taxon>
        <taxon>Mycobacteriales</taxon>
        <taxon>Mycobacteriaceae</taxon>
        <taxon>Mycolicibacterium</taxon>
    </lineage>
</organism>
<evidence type="ECO:0008006" key="4">
    <source>
        <dbReference type="Google" id="ProtNLM"/>
    </source>
</evidence>
<dbReference type="Proteomes" id="UP000069620">
    <property type="component" value="Unassembled WGS sequence"/>
</dbReference>
<sequence>MSDTQTGPDGLQGNEINPAEVTTTEGDPGAAEGDSGADTFPRKVVEDLRRENAGYRDRAKTAEARTEELARALFTARVAATGKLADATDLEYVAELLDDAEGLASAIESLTDAKPHLKARKLSGSIGQGLAGGDSGQFSLLDRLKGSA</sequence>
<evidence type="ECO:0000313" key="2">
    <source>
        <dbReference type="EMBL" id="GAS88897.1"/>
    </source>
</evidence>
<dbReference type="AlphaFoldDB" id="A0A100VZL4"/>
<name>A0A100VZL4_9MYCO</name>
<feature type="compositionally biased region" description="Gly residues" evidence="1">
    <location>
        <begin position="126"/>
        <end position="135"/>
    </location>
</feature>
<feature type="region of interest" description="Disordered" evidence="1">
    <location>
        <begin position="124"/>
        <end position="148"/>
    </location>
</feature>
<feature type="region of interest" description="Disordered" evidence="1">
    <location>
        <begin position="1"/>
        <end position="42"/>
    </location>
</feature>
<protein>
    <recommendedName>
        <fullName evidence="4">Scaffolding protein</fullName>
    </recommendedName>
</protein>
<evidence type="ECO:0000313" key="3">
    <source>
        <dbReference type="Proteomes" id="UP000069620"/>
    </source>
</evidence>
<dbReference type="OrthoDB" id="3831049at2"/>
<comment type="caution">
    <text evidence="2">The sequence shown here is derived from an EMBL/GenBank/DDBJ whole genome shotgun (WGS) entry which is preliminary data.</text>
</comment>
<reference evidence="3" key="2">
    <citation type="submission" date="2016-02" db="EMBL/GenBank/DDBJ databases">
        <title>Draft genome sequence of five rapidly growing Mycobacterium species.</title>
        <authorList>
            <person name="Katahira K."/>
            <person name="Gotou Y."/>
            <person name="Iida K."/>
            <person name="Ogura Y."/>
            <person name="Hayashi T."/>
        </authorList>
    </citation>
    <scope>NUCLEOTIDE SEQUENCE [LARGE SCALE GENOMIC DNA]</scope>
    <source>
        <strain evidence="3">JCM15654</strain>
    </source>
</reference>
<keyword evidence="3" id="KW-1185">Reference proteome</keyword>
<proteinExistence type="predicted"/>
<dbReference type="RefSeq" id="WP_062829371.1">
    <property type="nucleotide sequence ID" value="NZ_BCSX01000024.1"/>
</dbReference>
<dbReference type="STRING" id="146020.RMCB_2993"/>
<gene>
    <name evidence="2" type="ORF">RMCB_2993</name>
</gene>
<dbReference type="EMBL" id="BCSX01000024">
    <property type="protein sequence ID" value="GAS88897.1"/>
    <property type="molecule type" value="Genomic_DNA"/>
</dbReference>
<reference evidence="3" key="1">
    <citation type="journal article" date="2016" name="Genome Announc.">
        <title>Draft Genome Sequences of Five Rapidly Growing Mycobacterium Species, M. thermoresistibile, M. fortuitum subsp. acetamidolyticum, M. canariasense, M. brisbanense, and M. novocastrense.</title>
        <authorList>
            <person name="Katahira K."/>
            <person name="Ogura Y."/>
            <person name="Gotoh Y."/>
            <person name="Hayashi T."/>
        </authorList>
    </citation>
    <scope>NUCLEOTIDE SEQUENCE [LARGE SCALE GENOMIC DNA]</scope>
    <source>
        <strain evidence="3">JCM15654</strain>
    </source>
</reference>
<evidence type="ECO:0000256" key="1">
    <source>
        <dbReference type="SAM" id="MobiDB-lite"/>
    </source>
</evidence>